<keyword evidence="7" id="KW-0479">Metal-binding</keyword>
<dbReference type="Proteomes" id="UP001383192">
    <property type="component" value="Unassembled WGS sequence"/>
</dbReference>
<keyword evidence="5" id="KW-0349">Heme</keyword>
<keyword evidence="11" id="KW-0503">Monooxygenase</keyword>
<dbReference type="PANTHER" id="PTHR24305:SF166">
    <property type="entry name" value="CYTOCHROME P450 12A4, MITOCHONDRIAL-RELATED"/>
    <property type="match status" value="1"/>
</dbReference>
<dbReference type="GO" id="GO:0016705">
    <property type="term" value="F:oxidoreductase activity, acting on paired donors, with incorporation or reduction of molecular oxygen"/>
    <property type="evidence" value="ECO:0007669"/>
    <property type="project" value="InterPro"/>
</dbReference>
<dbReference type="InterPro" id="IPR036396">
    <property type="entry name" value="Cyt_P450_sf"/>
</dbReference>
<dbReference type="Gene3D" id="1.10.630.10">
    <property type="entry name" value="Cytochrome P450"/>
    <property type="match status" value="1"/>
</dbReference>
<comment type="cofactor">
    <cofactor evidence="1">
        <name>heme</name>
        <dbReference type="ChEBI" id="CHEBI:30413"/>
    </cofactor>
</comment>
<evidence type="ECO:0000256" key="11">
    <source>
        <dbReference type="ARBA" id="ARBA00023033"/>
    </source>
</evidence>
<dbReference type="GO" id="GO:0016020">
    <property type="term" value="C:membrane"/>
    <property type="evidence" value="ECO:0007669"/>
    <property type="project" value="UniProtKB-SubCell"/>
</dbReference>
<comment type="similarity">
    <text evidence="4">Belongs to the cytochrome P450 family.</text>
</comment>
<keyword evidence="8" id="KW-1133">Transmembrane helix</keyword>
<evidence type="ECO:0000256" key="2">
    <source>
        <dbReference type="ARBA" id="ARBA00004370"/>
    </source>
</evidence>
<organism evidence="13 14">
    <name type="scientific">Paramarasmius palmivorus</name>
    <dbReference type="NCBI Taxonomy" id="297713"/>
    <lineage>
        <taxon>Eukaryota</taxon>
        <taxon>Fungi</taxon>
        <taxon>Dikarya</taxon>
        <taxon>Basidiomycota</taxon>
        <taxon>Agaricomycotina</taxon>
        <taxon>Agaricomycetes</taxon>
        <taxon>Agaricomycetidae</taxon>
        <taxon>Agaricales</taxon>
        <taxon>Marasmiineae</taxon>
        <taxon>Marasmiaceae</taxon>
        <taxon>Paramarasmius</taxon>
    </lineage>
</organism>
<dbReference type="GO" id="GO:0020037">
    <property type="term" value="F:heme binding"/>
    <property type="evidence" value="ECO:0007669"/>
    <property type="project" value="InterPro"/>
</dbReference>
<dbReference type="EMBL" id="JAYKXP010000039">
    <property type="protein sequence ID" value="KAK7039254.1"/>
    <property type="molecule type" value="Genomic_DNA"/>
</dbReference>
<comment type="subcellular location">
    <subcellularLocation>
        <location evidence="2">Membrane</location>
    </subcellularLocation>
</comment>
<comment type="pathway">
    <text evidence="3">Secondary metabolite biosynthesis; terpenoid biosynthesis.</text>
</comment>
<evidence type="ECO:0000256" key="1">
    <source>
        <dbReference type="ARBA" id="ARBA00001971"/>
    </source>
</evidence>
<dbReference type="GO" id="GO:0005506">
    <property type="term" value="F:iron ion binding"/>
    <property type="evidence" value="ECO:0007669"/>
    <property type="project" value="InterPro"/>
</dbReference>
<keyword evidence="6" id="KW-0812">Transmembrane</keyword>
<dbReference type="InterPro" id="IPR001128">
    <property type="entry name" value="Cyt_P450"/>
</dbReference>
<sequence>MIDGPTSSFHALFGERQLYTFDPKAIHYMLVKDDKSYDEPPMLLRLLLLIFGPNVMSTTLGHQHRKQRKILNPAFSLAHMKDLTPTIFEIGHKLQTTLTNKVKDQPQEIDILSWMGRTALEMIGQGGLGYSFDSMAEQEKPHPFAEDMKRLFPILARLGWAQIFILPYAVRFGTTKLRKYIAERFPWKDFQEARAISNSMWEMSKSIYEDRKRTLSDTGTLESGKDVLSLMIRENLKASGDERLEEEEMIGQSALTRMLEVLAQHPEAQHKLRGELSQAFEHGDPSYDDLVALPYLDSVIRESLRMYPSVSKISRTTTQDTILPLSVPVQAKDGTIITEIPIMKNTEIQISIMNMNRNPNIWGADADTTGNQRGG</sequence>
<evidence type="ECO:0000256" key="6">
    <source>
        <dbReference type="ARBA" id="ARBA00022692"/>
    </source>
</evidence>
<comment type="caution">
    <text evidence="13">The sequence shown here is derived from an EMBL/GenBank/DDBJ whole genome shotgun (WGS) entry which is preliminary data.</text>
</comment>
<evidence type="ECO:0008006" key="15">
    <source>
        <dbReference type="Google" id="ProtNLM"/>
    </source>
</evidence>
<protein>
    <recommendedName>
        <fullName evidence="15">Cytochrome P450</fullName>
    </recommendedName>
</protein>
<evidence type="ECO:0000256" key="7">
    <source>
        <dbReference type="ARBA" id="ARBA00022723"/>
    </source>
</evidence>
<reference evidence="13 14" key="1">
    <citation type="submission" date="2024-01" db="EMBL/GenBank/DDBJ databases">
        <title>A draft genome for a cacao thread blight-causing isolate of Paramarasmius palmivorus.</title>
        <authorList>
            <person name="Baruah I.K."/>
            <person name="Bukari Y."/>
            <person name="Amoako-Attah I."/>
            <person name="Meinhardt L.W."/>
            <person name="Bailey B.A."/>
            <person name="Cohen S.P."/>
        </authorList>
    </citation>
    <scope>NUCLEOTIDE SEQUENCE [LARGE SCALE GENOMIC DNA]</scope>
    <source>
        <strain evidence="13 14">GH-12</strain>
    </source>
</reference>
<dbReference type="GO" id="GO:0004497">
    <property type="term" value="F:monooxygenase activity"/>
    <property type="evidence" value="ECO:0007669"/>
    <property type="project" value="UniProtKB-KW"/>
</dbReference>
<evidence type="ECO:0000256" key="4">
    <source>
        <dbReference type="ARBA" id="ARBA00010617"/>
    </source>
</evidence>
<keyword evidence="9" id="KW-0560">Oxidoreductase</keyword>
<dbReference type="PANTHER" id="PTHR24305">
    <property type="entry name" value="CYTOCHROME P450"/>
    <property type="match status" value="1"/>
</dbReference>
<evidence type="ECO:0000256" key="3">
    <source>
        <dbReference type="ARBA" id="ARBA00004721"/>
    </source>
</evidence>
<gene>
    <name evidence="13" type="ORF">VNI00_010159</name>
</gene>
<evidence type="ECO:0000256" key="12">
    <source>
        <dbReference type="ARBA" id="ARBA00023136"/>
    </source>
</evidence>
<dbReference type="InterPro" id="IPR050121">
    <property type="entry name" value="Cytochrome_P450_monoxygenase"/>
</dbReference>
<evidence type="ECO:0000256" key="10">
    <source>
        <dbReference type="ARBA" id="ARBA00023004"/>
    </source>
</evidence>
<evidence type="ECO:0000313" key="14">
    <source>
        <dbReference type="Proteomes" id="UP001383192"/>
    </source>
</evidence>
<dbReference type="Pfam" id="PF00067">
    <property type="entry name" value="p450"/>
    <property type="match status" value="1"/>
</dbReference>
<evidence type="ECO:0000256" key="5">
    <source>
        <dbReference type="ARBA" id="ARBA00022617"/>
    </source>
</evidence>
<evidence type="ECO:0000256" key="8">
    <source>
        <dbReference type="ARBA" id="ARBA00022989"/>
    </source>
</evidence>
<keyword evidence="12" id="KW-0472">Membrane</keyword>
<evidence type="ECO:0000313" key="13">
    <source>
        <dbReference type="EMBL" id="KAK7039254.1"/>
    </source>
</evidence>
<dbReference type="SUPFAM" id="SSF48264">
    <property type="entry name" value="Cytochrome P450"/>
    <property type="match status" value="1"/>
</dbReference>
<dbReference type="AlphaFoldDB" id="A0AAW0CJV8"/>
<name>A0AAW0CJV8_9AGAR</name>
<keyword evidence="10" id="KW-0408">Iron</keyword>
<accession>A0AAW0CJV8</accession>
<proteinExistence type="inferred from homology"/>
<evidence type="ECO:0000256" key="9">
    <source>
        <dbReference type="ARBA" id="ARBA00023002"/>
    </source>
</evidence>
<keyword evidence="14" id="KW-1185">Reference proteome</keyword>